<dbReference type="GO" id="GO:0016779">
    <property type="term" value="F:nucleotidyltransferase activity"/>
    <property type="evidence" value="ECO:0007669"/>
    <property type="project" value="UniProtKB-KW"/>
</dbReference>
<dbReference type="InterPro" id="IPR012317">
    <property type="entry name" value="Poly(ADP-ribose)pol_cat_dom"/>
</dbReference>
<dbReference type="InterPro" id="IPR051838">
    <property type="entry name" value="ARTD_PARP"/>
</dbReference>
<evidence type="ECO:0000256" key="5">
    <source>
        <dbReference type="SAM" id="MobiDB-lite"/>
    </source>
</evidence>
<dbReference type="SUPFAM" id="SSF56399">
    <property type="entry name" value="ADP-ribosylation"/>
    <property type="match status" value="1"/>
</dbReference>
<organism evidence="7 8">
    <name type="scientific">Dothidotthia symphoricarpi CBS 119687</name>
    <dbReference type="NCBI Taxonomy" id="1392245"/>
    <lineage>
        <taxon>Eukaryota</taxon>
        <taxon>Fungi</taxon>
        <taxon>Dikarya</taxon>
        <taxon>Ascomycota</taxon>
        <taxon>Pezizomycotina</taxon>
        <taxon>Dothideomycetes</taxon>
        <taxon>Pleosporomycetidae</taxon>
        <taxon>Pleosporales</taxon>
        <taxon>Dothidotthiaceae</taxon>
        <taxon>Dothidotthia</taxon>
    </lineage>
</organism>
<protein>
    <recommendedName>
        <fullName evidence="6">PARP catalytic domain-containing protein</fullName>
    </recommendedName>
</protein>
<evidence type="ECO:0000313" key="8">
    <source>
        <dbReference type="Proteomes" id="UP000799771"/>
    </source>
</evidence>
<dbReference type="Proteomes" id="UP000799771">
    <property type="component" value="Unassembled WGS sequence"/>
</dbReference>
<dbReference type="RefSeq" id="XP_033523352.1">
    <property type="nucleotide sequence ID" value="XM_033672424.1"/>
</dbReference>
<feature type="region of interest" description="Disordered" evidence="5">
    <location>
        <begin position="492"/>
        <end position="538"/>
    </location>
</feature>
<evidence type="ECO:0000313" key="7">
    <source>
        <dbReference type="EMBL" id="KAF2128963.1"/>
    </source>
</evidence>
<dbReference type="Pfam" id="PF00644">
    <property type="entry name" value="PARP"/>
    <property type="match status" value="1"/>
</dbReference>
<dbReference type="Gene3D" id="3.90.228.10">
    <property type="match status" value="1"/>
</dbReference>
<reference evidence="7" key="1">
    <citation type="journal article" date="2020" name="Stud. Mycol.">
        <title>101 Dothideomycetes genomes: a test case for predicting lifestyles and emergence of pathogens.</title>
        <authorList>
            <person name="Haridas S."/>
            <person name="Albert R."/>
            <person name="Binder M."/>
            <person name="Bloem J."/>
            <person name="Labutti K."/>
            <person name="Salamov A."/>
            <person name="Andreopoulos B."/>
            <person name="Baker S."/>
            <person name="Barry K."/>
            <person name="Bills G."/>
            <person name="Bluhm B."/>
            <person name="Cannon C."/>
            <person name="Castanera R."/>
            <person name="Culley D."/>
            <person name="Daum C."/>
            <person name="Ezra D."/>
            <person name="Gonzalez J."/>
            <person name="Henrissat B."/>
            <person name="Kuo A."/>
            <person name="Liang C."/>
            <person name="Lipzen A."/>
            <person name="Lutzoni F."/>
            <person name="Magnuson J."/>
            <person name="Mondo S."/>
            <person name="Nolan M."/>
            <person name="Ohm R."/>
            <person name="Pangilinan J."/>
            <person name="Park H.-J."/>
            <person name="Ramirez L."/>
            <person name="Alfaro M."/>
            <person name="Sun H."/>
            <person name="Tritt A."/>
            <person name="Yoshinaga Y."/>
            <person name="Zwiers L.-H."/>
            <person name="Turgeon B."/>
            <person name="Goodwin S."/>
            <person name="Spatafora J."/>
            <person name="Crous P."/>
            <person name="Grigoriev I."/>
        </authorList>
    </citation>
    <scope>NUCLEOTIDE SEQUENCE</scope>
    <source>
        <strain evidence="7">CBS 119687</strain>
    </source>
</reference>
<evidence type="ECO:0000256" key="1">
    <source>
        <dbReference type="ARBA" id="ARBA00022676"/>
    </source>
</evidence>
<dbReference type="OrthoDB" id="109543at2759"/>
<keyword evidence="2" id="KW-0808">Transferase</keyword>
<name>A0A6A6ACJ7_9PLEO</name>
<feature type="region of interest" description="Disordered" evidence="5">
    <location>
        <begin position="166"/>
        <end position="189"/>
    </location>
</feature>
<feature type="compositionally biased region" description="Basic and acidic residues" evidence="5">
    <location>
        <begin position="175"/>
        <end position="189"/>
    </location>
</feature>
<feature type="domain" description="PARP catalytic" evidence="6">
    <location>
        <begin position="954"/>
        <end position="1034"/>
    </location>
</feature>
<accession>A0A6A6ACJ7</accession>
<dbReference type="GeneID" id="54412856"/>
<keyword evidence="8" id="KW-1185">Reference proteome</keyword>
<keyword evidence="3" id="KW-0548">Nucleotidyltransferase</keyword>
<dbReference type="GO" id="GO:0003950">
    <property type="term" value="F:NAD+ poly-ADP-ribosyltransferase activity"/>
    <property type="evidence" value="ECO:0007669"/>
    <property type="project" value="InterPro"/>
</dbReference>
<dbReference type="PANTHER" id="PTHR21328">
    <property type="entry name" value="POLY ADP-RIBOSE POLYMERASE FAMILY, MEMBER PARP"/>
    <property type="match status" value="1"/>
</dbReference>
<evidence type="ECO:0000256" key="3">
    <source>
        <dbReference type="ARBA" id="ARBA00022695"/>
    </source>
</evidence>
<keyword evidence="4" id="KW-0520">NAD</keyword>
<evidence type="ECO:0000256" key="2">
    <source>
        <dbReference type="ARBA" id="ARBA00022679"/>
    </source>
</evidence>
<sequence>MFNLFTALVIIRPVSKEALDLFEAACWVPYTPENDIYNAVREIYTEKDDVGGRHFTALQHLVRSLDKPSAKSLCEILLQPWLLRGIRNCIGECRAAVQIYIKQNLDWTPLALELHEFCITVRESKTEFWLRGNEDEFDLDVLPSIEEFETVIAIYLAAQTEFSQQSKNQVAKQNNQHDRTNPNEPDAKLDTARHPLEDRIEEHCLHMFEKPGLLDYVSQRTIELMLDVWKLTSGPSIDEDRRSLALHVSKSLGSDHVLLFRCLVEIASPYESIPHDTFCRDALYIMRRIDKERNESIVAFVRLLNRMKTSTRCWKDVLYKWLETDTQSQDLIQRSLLEHTLKSMRASEWLSFMHDIEALFTGFSYPSSATDKYPAILQPRLLSWKTRITRYEGTIKRLEAQVGNDSSAVRHLLSGEEIWSKNLVSILESLQEVEGKPVEALMQKVVEKLSIETKNNWELADSAFNLLNAPHEVEEVCLKMWNAKHGFLDIPGLPDDSESKQRPSSAKRNVISKVASRRPGDSSLPVALNKPSTSDSALDEIPTQKRNIPLSVVEVMLAGYIQNALFDNKGMALIQSIAELLEIETYTSAIPEQKLKEAVAFWGEIERQITEEAERLEALQEALKKKDPKGTSALLEQLGFPADNALDIELLELPAGVIDVVERVSENEVEISFPLPAHTNIQRGAMGIPDAANTLLLRLLLDDSDETATSFCFHYDNDPNLGTLEHLPFNCSKSLKAPNFPICKSVETAYLYQLNRILYRQLKSGHTPIADLHSLIKKSMSELGHLCISCGISHKASNAQLRRSTPCNLLSCARLWYLLPLHVRIPEIKIDPFAVDLLLSAVYAAAMDSKPELLPGCPIRGNELVKSILNSLPSLAMIRDTASPVFFLRSHHKDAELLISWACVQFRGFLATAIGLCKIPNLPHGTHQFVLANASPTVESAFMSTLSKSSPNSSPKSTVLFHGTTLSRLPAILTHGLRTCSGTSLQRTGAAYGNGIYLAEDPAMSFTYSAAALSWKNSKLHNMRMLLGCEAVGNGKSVSPGIHVITDQSAVMVRYVLLFAKGGAPPIAGHMVPAMASGMRGLRMGTM</sequence>
<proteinExistence type="predicted"/>
<keyword evidence="1" id="KW-0328">Glycosyltransferase</keyword>
<dbReference type="AlphaFoldDB" id="A0A6A6ACJ7"/>
<evidence type="ECO:0000259" key="6">
    <source>
        <dbReference type="Pfam" id="PF00644"/>
    </source>
</evidence>
<gene>
    <name evidence="7" type="ORF">P153DRAFT_423391</name>
</gene>
<dbReference type="EMBL" id="ML977507">
    <property type="protein sequence ID" value="KAF2128963.1"/>
    <property type="molecule type" value="Genomic_DNA"/>
</dbReference>
<evidence type="ECO:0000256" key="4">
    <source>
        <dbReference type="ARBA" id="ARBA00023027"/>
    </source>
</evidence>